<dbReference type="Pfam" id="PF04205">
    <property type="entry name" value="FMN_bind"/>
    <property type="match status" value="1"/>
</dbReference>
<keyword evidence="6 7" id="KW-0472">Membrane</keyword>
<comment type="subcellular location">
    <subcellularLocation>
        <location evidence="6">Cell membrane</location>
        <topology evidence="6">Single-pass membrane protein</topology>
    </subcellularLocation>
</comment>
<dbReference type="InterPro" id="IPR007329">
    <property type="entry name" value="FMN-bd"/>
</dbReference>
<dbReference type="EMBL" id="CP003362">
    <property type="protein sequence ID" value="AGB48683.1"/>
    <property type="molecule type" value="Genomic_DNA"/>
</dbReference>
<dbReference type="PANTHER" id="PTHR36118">
    <property type="entry name" value="ION-TRANSLOCATING OXIDOREDUCTASE COMPLEX SUBUNIT G"/>
    <property type="match status" value="1"/>
</dbReference>
<comment type="similarity">
    <text evidence="6">Belongs to the RnfG family.</text>
</comment>
<evidence type="ECO:0000313" key="9">
    <source>
        <dbReference type="EMBL" id="AGB48683.1"/>
    </source>
</evidence>
<gene>
    <name evidence="6" type="primary">rnfG</name>
    <name evidence="9" type="ordered locus">Metho_0414</name>
</gene>
<dbReference type="HAMAP" id="MF_00479">
    <property type="entry name" value="RsxG_RnfG"/>
    <property type="match status" value="1"/>
</dbReference>
<evidence type="ECO:0000256" key="3">
    <source>
        <dbReference type="ARBA" id="ARBA00022630"/>
    </source>
</evidence>
<dbReference type="Proteomes" id="UP000010866">
    <property type="component" value="Chromosome"/>
</dbReference>
<comment type="cofactor">
    <cofactor evidence="6">
        <name>FMN</name>
        <dbReference type="ChEBI" id="CHEBI:58210"/>
    </cofactor>
</comment>
<feature type="transmembrane region" description="Helical" evidence="7">
    <location>
        <begin position="12"/>
        <end position="31"/>
    </location>
</feature>
<keyword evidence="3 6" id="KW-0285">Flavoprotein</keyword>
<dbReference type="SMART" id="SM00900">
    <property type="entry name" value="FMN_bind"/>
    <property type="match status" value="1"/>
</dbReference>
<dbReference type="InterPro" id="IPR010209">
    <property type="entry name" value="Ion_transpt_RnfG/RsxG"/>
</dbReference>
<dbReference type="PIRSF" id="PIRSF006091">
    <property type="entry name" value="E_trnsport_RnfG"/>
    <property type="match status" value="1"/>
</dbReference>
<comment type="subunit">
    <text evidence="6">The Rnf complex is probably composed of eight subunits, including RnfA, RnfB, RnfC, RnfD, RnfE and RnfG.</text>
</comment>
<dbReference type="STRING" id="867904.Metho_0414"/>
<comment type="function">
    <text evidence="6">Part of a membrane-bound complex that couples electron transfer with translocation of ions across the membrane.</text>
</comment>
<keyword evidence="6 7" id="KW-0812">Transmembrane</keyword>
<evidence type="ECO:0000256" key="4">
    <source>
        <dbReference type="ARBA" id="ARBA00022643"/>
    </source>
</evidence>
<keyword evidence="6" id="KW-1278">Translocase</keyword>
<keyword evidence="10" id="KW-1185">Reference proteome</keyword>
<evidence type="ECO:0000256" key="6">
    <source>
        <dbReference type="HAMAP-Rule" id="MF_00479"/>
    </source>
</evidence>
<dbReference type="GO" id="GO:0022900">
    <property type="term" value="P:electron transport chain"/>
    <property type="evidence" value="ECO:0007669"/>
    <property type="project" value="UniProtKB-UniRule"/>
</dbReference>
<keyword evidence="5 6" id="KW-0249">Electron transport</keyword>
<dbReference type="EC" id="7.-.-.-" evidence="6"/>
<organism evidence="9 10">
    <name type="scientific">Methanomethylovorans hollandica (strain DSM 15978 / NBRC 107637 / DMS1)</name>
    <dbReference type="NCBI Taxonomy" id="867904"/>
    <lineage>
        <taxon>Archaea</taxon>
        <taxon>Methanobacteriati</taxon>
        <taxon>Methanobacteriota</taxon>
        <taxon>Stenosarchaea group</taxon>
        <taxon>Methanomicrobia</taxon>
        <taxon>Methanosarcinales</taxon>
        <taxon>Methanosarcinaceae</taxon>
        <taxon>Methanomethylovorans</taxon>
    </lineage>
</organism>
<dbReference type="KEGG" id="mhz:Metho_0414"/>
<dbReference type="NCBIfam" id="TIGR01947">
    <property type="entry name" value="rnfG"/>
    <property type="match status" value="1"/>
</dbReference>
<dbReference type="InterPro" id="IPR049687">
    <property type="entry name" value="Ion_transpt_RnfG_Methano"/>
</dbReference>
<dbReference type="HOGENOM" id="CLU_077882_2_2_2"/>
<dbReference type="NCBIfam" id="NF041840">
    <property type="entry name" value="rnfG_Methano"/>
    <property type="match status" value="1"/>
</dbReference>
<proteinExistence type="inferred from homology"/>
<dbReference type="GO" id="GO:0009055">
    <property type="term" value="F:electron transfer activity"/>
    <property type="evidence" value="ECO:0007669"/>
    <property type="project" value="InterPro"/>
</dbReference>
<reference evidence="10" key="1">
    <citation type="submission" date="2012-02" db="EMBL/GenBank/DDBJ databases">
        <title>Complete sequence of chromosome of Methanomethylovorans hollandica DSM 15978.</title>
        <authorList>
            <person name="Lucas S."/>
            <person name="Copeland A."/>
            <person name="Lapidus A."/>
            <person name="Glavina del Rio T."/>
            <person name="Dalin E."/>
            <person name="Tice H."/>
            <person name="Bruce D."/>
            <person name="Goodwin L."/>
            <person name="Pitluck S."/>
            <person name="Peters L."/>
            <person name="Mikhailova N."/>
            <person name="Held B."/>
            <person name="Kyrpides N."/>
            <person name="Mavromatis K."/>
            <person name="Ivanova N."/>
            <person name="Brettin T."/>
            <person name="Detter J.C."/>
            <person name="Han C."/>
            <person name="Larimer F."/>
            <person name="Land M."/>
            <person name="Hauser L."/>
            <person name="Markowitz V."/>
            <person name="Cheng J.-F."/>
            <person name="Hugenholtz P."/>
            <person name="Woyke T."/>
            <person name="Wu D."/>
            <person name="Spring S."/>
            <person name="Schroeder M."/>
            <person name="Brambilla E."/>
            <person name="Klenk H.-P."/>
            <person name="Eisen J.A."/>
        </authorList>
    </citation>
    <scope>NUCLEOTIDE SEQUENCE [LARGE SCALE GENOMIC DNA]</scope>
    <source>
        <strain evidence="10">DSM 15978 / NBRC 107637 / DMS1</strain>
    </source>
</reference>
<evidence type="ECO:0000256" key="5">
    <source>
        <dbReference type="ARBA" id="ARBA00022982"/>
    </source>
</evidence>
<name>L0KX79_METHD</name>
<dbReference type="PANTHER" id="PTHR36118:SF1">
    <property type="entry name" value="ION-TRANSLOCATING OXIDOREDUCTASE COMPLEX SUBUNIT G"/>
    <property type="match status" value="1"/>
</dbReference>
<evidence type="ECO:0000256" key="2">
    <source>
        <dbReference type="ARBA" id="ARBA00022553"/>
    </source>
</evidence>
<keyword evidence="1 6" id="KW-0813">Transport</keyword>
<evidence type="ECO:0000256" key="7">
    <source>
        <dbReference type="SAM" id="Phobius"/>
    </source>
</evidence>
<dbReference type="GO" id="GO:0005886">
    <property type="term" value="C:plasma membrane"/>
    <property type="evidence" value="ECO:0007669"/>
    <property type="project" value="UniProtKB-SubCell"/>
</dbReference>
<evidence type="ECO:0000256" key="1">
    <source>
        <dbReference type="ARBA" id="ARBA00022448"/>
    </source>
</evidence>
<feature type="domain" description="FMN-binding" evidence="8">
    <location>
        <begin position="98"/>
        <end position="184"/>
    </location>
</feature>
<dbReference type="GO" id="GO:0010181">
    <property type="term" value="F:FMN binding"/>
    <property type="evidence" value="ECO:0007669"/>
    <property type="project" value="InterPro"/>
</dbReference>
<dbReference type="RefSeq" id="WP_015323852.1">
    <property type="nucleotide sequence ID" value="NC_019977.1"/>
</dbReference>
<accession>L0KX79</accession>
<keyword evidence="6" id="KW-1003">Cell membrane</keyword>
<keyword evidence="4 6" id="KW-0288">FMN</keyword>
<protein>
    <recommendedName>
        <fullName evidence="6">Ion-translocating oxidoreductase complex subunit G</fullName>
        <ecNumber evidence="6">7.-.-.-</ecNumber>
    </recommendedName>
    <alternativeName>
        <fullName evidence="6">Rnf electron transport complex subunit G</fullName>
    </alternativeName>
</protein>
<dbReference type="GeneID" id="14407520"/>
<dbReference type="AlphaFoldDB" id="L0KX79"/>
<evidence type="ECO:0000259" key="8">
    <source>
        <dbReference type="SMART" id="SM00900"/>
    </source>
</evidence>
<keyword evidence="2 6" id="KW-0597">Phosphoprotein</keyword>
<evidence type="ECO:0000313" key="10">
    <source>
        <dbReference type="Proteomes" id="UP000010866"/>
    </source>
</evidence>
<keyword evidence="6 7" id="KW-1133">Transmembrane helix</keyword>
<feature type="modified residue" description="FMN phosphoryl threonine" evidence="6">
    <location>
        <position position="167"/>
    </location>
</feature>
<sequence length="189" mass="19791" precursor="true">MSDGNKEFAVVVGKLVIISIVAAVLLGITYVPTQAQLQKNQQEAMNLKLLEVMPDATFEPVYGDQVNAETGEKEIIYYRAKDASGNSIGYTFLSSETGAKGDIVVVGGVDSTFSTITGMSILSQEETPGLGSKIKEDAFVNQFNALPLSKLSLSSSGGSIDSITGATISSQAVVDALNSKVESIKSSEA</sequence>
<dbReference type="OrthoDB" id="125674at2157"/>